<evidence type="ECO:0000256" key="1">
    <source>
        <dbReference type="ARBA" id="ARBA00022460"/>
    </source>
</evidence>
<dbReference type="PROSITE" id="PS00233">
    <property type="entry name" value="CHIT_BIND_RR_1"/>
    <property type="match status" value="1"/>
</dbReference>
<dbReference type="GO" id="GO:0008010">
    <property type="term" value="F:structural constituent of chitin-based larval cuticle"/>
    <property type="evidence" value="ECO:0007669"/>
    <property type="project" value="TreeGrafter"/>
</dbReference>
<keyword evidence="1 3" id="KW-0193">Cuticle</keyword>
<dbReference type="PANTHER" id="PTHR10380">
    <property type="entry name" value="CUTICLE PROTEIN"/>
    <property type="match status" value="1"/>
</dbReference>
<evidence type="ECO:0000313" key="5">
    <source>
        <dbReference type="Proteomes" id="UP000299102"/>
    </source>
</evidence>
<dbReference type="Pfam" id="PF00379">
    <property type="entry name" value="Chitin_bind_4"/>
    <property type="match status" value="1"/>
</dbReference>
<dbReference type="AlphaFoldDB" id="A0A4C1YI04"/>
<dbReference type="InterPro" id="IPR031311">
    <property type="entry name" value="CHIT_BIND_RR_consensus"/>
</dbReference>
<reference evidence="4 5" key="1">
    <citation type="journal article" date="2019" name="Commun. Biol.">
        <title>The bagworm genome reveals a unique fibroin gene that provides high tensile strength.</title>
        <authorList>
            <person name="Kono N."/>
            <person name="Nakamura H."/>
            <person name="Ohtoshi R."/>
            <person name="Tomita M."/>
            <person name="Numata K."/>
            <person name="Arakawa K."/>
        </authorList>
    </citation>
    <scope>NUCLEOTIDE SEQUENCE [LARGE SCALE GENOMIC DNA]</scope>
</reference>
<dbReference type="GO" id="GO:0062129">
    <property type="term" value="C:chitin-based extracellular matrix"/>
    <property type="evidence" value="ECO:0007669"/>
    <property type="project" value="TreeGrafter"/>
</dbReference>
<sequence length="258" mass="28717">MLIDDLQQSTEVAIMNQQQTEYRRISPLNLKGYSSPINVTFGMAINKSQGQMLSKAGIDLTKGCFTHRSCYCSPFRSRANLKISLPFNITVTNNQTVLSLAAFGCAFAQFQDDGRYHPHYRSFNSFDPSTQTRQANPYYPYSARNYGVSYADRDAVILTSVNDINADGGYQYGYETSNGIKAEAVGFNRNLRNYPFAEPPAVQGSFSWTALDGTPVSIRYTADENGYRPVGDAIPTPPPVPAAILRSLEYIKTHRREG</sequence>
<dbReference type="PRINTS" id="PR00947">
    <property type="entry name" value="CUTICLE"/>
</dbReference>
<dbReference type="PANTHER" id="PTHR10380:SF238">
    <property type="entry name" value="CUTICULAR PROTEIN 65EA-RELATED"/>
    <property type="match status" value="1"/>
</dbReference>
<evidence type="ECO:0000313" key="4">
    <source>
        <dbReference type="EMBL" id="GBP74634.1"/>
    </source>
</evidence>
<dbReference type="EMBL" id="BGZK01001216">
    <property type="protein sequence ID" value="GBP74634.1"/>
    <property type="molecule type" value="Genomic_DNA"/>
</dbReference>
<organism evidence="4 5">
    <name type="scientific">Eumeta variegata</name>
    <name type="common">Bagworm moth</name>
    <name type="synonym">Eumeta japonica</name>
    <dbReference type="NCBI Taxonomy" id="151549"/>
    <lineage>
        <taxon>Eukaryota</taxon>
        <taxon>Metazoa</taxon>
        <taxon>Ecdysozoa</taxon>
        <taxon>Arthropoda</taxon>
        <taxon>Hexapoda</taxon>
        <taxon>Insecta</taxon>
        <taxon>Pterygota</taxon>
        <taxon>Neoptera</taxon>
        <taxon>Endopterygota</taxon>
        <taxon>Lepidoptera</taxon>
        <taxon>Glossata</taxon>
        <taxon>Ditrysia</taxon>
        <taxon>Tineoidea</taxon>
        <taxon>Psychidae</taxon>
        <taxon>Oiketicinae</taxon>
        <taxon>Eumeta</taxon>
    </lineage>
</organism>
<comment type="caution">
    <text evidence="4">The sequence shown here is derived from an EMBL/GenBank/DDBJ whole genome shotgun (WGS) entry which is preliminary data.</text>
</comment>
<evidence type="ECO:0000256" key="3">
    <source>
        <dbReference type="PROSITE-ProRule" id="PRU00497"/>
    </source>
</evidence>
<keyword evidence="2" id="KW-0732">Signal</keyword>
<protein>
    <submittedName>
        <fullName evidence="4">Larval cuticle protein LCP-22</fullName>
    </submittedName>
</protein>
<dbReference type="InterPro" id="IPR000618">
    <property type="entry name" value="Insect_cuticle"/>
</dbReference>
<name>A0A4C1YI04_EUMVA</name>
<dbReference type="OrthoDB" id="8115566at2759"/>
<dbReference type="PROSITE" id="PS51155">
    <property type="entry name" value="CHIT_BIND_RR_2"/>
    <property type="match status" value="1"/>
</dbReference>
<accession>A0A4C1YI04</accession>
<dbReference type="STRING" id="151549.A0A4C1YI04"/>
<dbReference type="InterPro" id="IPR050468">
    <property type="entry name" value="Cuticle_Struct_Prot"/>
</dbReference>
<keyword evidence="5" id="KW-1185">Reference proteome</keyword>
<evidence type="ECO:0000256" key="2">
    <source>
        <dbReference type="ARBA" id="ARBA00022729"/>
    </source>
</evidence>
<gene>
    <name evidence="4" type="primary">LCP22</name>
    <name evidence="4" type="ORF">EVAR_90772_1</name>
</gene>
<dbReference type="Proteomes" id="UP000299102">
    <property type="component" value="Unassembled WGS sequence"/>
</dbReference>
<proteinExistence type="predicted"/>